<feature type="domain" description="GST C-terminal" evidence="2">
    <location>
        <begin position="129"/>
        <end position="259"/>
    </location>
</feature>
<dbReference type="InterPro" id="IPR036282">
    <property type="entry name" value="Glutathione-S-Trfase_C_sf"/>
</dbReference>
<dbReference type="GO" id="GO:0006749">
    <property type="term" value="P:glutathione metabolic process"/>
    <property type="evidence" value="ECO:0007669"/>
    <property type="project" value="TreeGrafter"/>
</dbReference>
<protein>
    <recommendedName>
        <fullName evidence="5">Glutathione S-transferase</fullName>
    </recommendedName>
</protein>
<dbReference type="PANTHER" id="PTHR11571">
    <property type="entry name" value="GLUTATHIONE S-TRANSFERASE"/>
    <property type="match status" value="1"/>
</dbReference>
<dbReference type="InterPro" id="IPR004045">
    <property type="entry name" value="Glutathione_S-Trfase_N"/>
</dbReference>
<evidence type="ECO:0000259" key="2">
    <source>
        <dbReference type="PROSITE" id="PS50405"/>
    </source>
</evidence>
<evidence type="ECO:0008006" key="5">
    <source>
        <dbReference type="Google" id="ProtNLM"/>
    </source>
</evidence>
<dbReference type="InterPro" id="IPR050213">
    <property type="entry name" value="GST_superfamily"/>
</dbReference>
<comment type="caution">
    <text evidence="3">The sequence shown here is derived from an EMBL/GenBank/DDBJ whole genome shotgun (WGS) entry which is preliminary data.</text>
</comment>
<evidence type="ECO:0000313" key="4">
    <source>
        <dbReference type="Proteomes" id="UP000780801"/>
    </source>
</evidence>
<feature type="domain" description="GST N-terminal" evidence="1">
    <location>
        <begin position="26"/>
        <end position="127"/>
    </location>
</feature>
<sequence>MTTSAIPATKNLSLQAKSEAAAAKDNKFKLLYLPFHGVLTGLRAMFAMSDLEYEFIHSSVAYIDDAIAKNGLESQFPNTGTWTSDKLLTPFGTMPVLYIETKSQDVLEMSELSTIEYFLAEKMGLVGDNLWERQLVSMYHSNTQALFDKLVTTVVRAPKEHFEQMKEIYLSSIVPEWAQYHEQLLQDNGANGHYVGDKLTLADIKTATSIDNLISISGDRIISREKTPAIFAVYDSLEKNPKYAKWKASDLWKAYDTVSKTLLNF</sequence>
<dbReference type="PANTHER" id="PTHR11571:SF150">
    <property type="entry name" value="GLUTATHIONE S-TRANSFERASE"/>
    <property type="match status" value="1"/>
</dbReference>
<dbReference type="Pfam" id="PF14497">
    <property type="entry name" value="GST_C_3"/>
    <property type="match status" value="1"/>
</dbReference>
<proteinExistence type="predicted"/>
<name>A0A9P6FX15_9FUNG</name>
<dbReference type="InterPro" id="IPR004046">
    <property type="entry name" value="GST_C"/>
</dbReference>
<dbReference type="EMBL" id="JAABOA010000856">
    <property type="protein sequence ID" value="KAF9582964.1"/>
    <property type="molecule type" value="Genomic_DNA"/>
</dbReference>
<dbReference type="InterPro" id="IPR010987">
    <property type="entry name" value="Glutathione-S-Trfase_C-like"/>
</dbReference>
<dbReference type="GO" id="GO:0004364">
    <property type="term" value="F:glutathione transferase activity"/>
    <property type="evidence" value="ECO:0007669"/>
    <property type="project" value="TreeGrafter"/>
</dbReference>
<dbReference type="Proteomes" id="UP000780801">
    <property type="component" value="Unassembled WGS sequence"/>
</dbReference>
<dbReference type="Gene3D" id="3.40.30.10">
    <property type="entry name" value="Glutaredoxin"/>
    <property type="match status" value="1"/>
</dbReference>
<reference evidence="3" key="1">
    <citation type="journal article" date="2020" name="Fungal Divers.">
        <title>Resolving the Mortierellaceae phylogeny through synthesis of multi-gene phylogenetics and phylogenomics.</title>
        <authorList>
            <person name="Vandepol N."/>
            <person name="Liber J."/>
            <person name="Desiro A."/>
            <person name="Na H."/>
            <person name="Kennedy M."/>
            <person name="Barry K."/>
            <person name="Grigoriev I.V."/>
            <person name="Miller A.N."/>
            <person name="O'Donnell K."/>
            <person name="Stajich J.E."/>
            <person name="Bonito G."/>
        </authorList>
    </citation>
    <scope>NUCLEOTIDE SEQUENCE</scope>
    <source>
        <strain evidence="3">KOD1015</strain>
    </source>
</reference>
<dbReference type="OrthoDB" id="414243at2759"/>
<accession>A0A9P6FX15</accession>
<evidence type="ECO:0000313" key="3">
    <source>
        <dbReference type="EMBL" id="KAF9582964.1"/>
    </source>
</evidence>
<dbReference type="AlphaFoldDB" id="A0A9P6FX15"/>
<dbReference type="SUPFAM" id="SSF47616">
    <property type="entry name" value="GST C-terminal domain-like"/>
    <property type="match status" value="1"/>
</dbReference>
<gene>
    <name evidence="3" type="ORF">BGW38_010512</name>
</gene>
<dbReference type="PROSITE" id="PS50404">
    <property type="entry name" value="GST_NTER"/>
    <property type="match status" value="1"/>
</dbReference>
<dbReference type="Gene3D" id="1.20.1050.10">
    <property type="match status" value="1"/>
</dbReference>
<dbReference type="PROSITE" id="PS50405">
    <property type="entry name" value="GST_CTER"/>
    <property type="match status" value="1"/>
</dbReference>
<organism evidence="3 4">
    <name type="scientific">Lunasporangiospora selenospora</name>
    <dbReference type="NCBI Taxonomy" id="979761"/>
    <lineage>
        <taxon>Eukaryota</taxon>
        <taxon>Fungi</taxon>
        <taxon>Fungi incertae sedis</taxon>
        <taxon>Mucoromycota</taxon>
        <taxon>Mortierellomycotina</taxon>
        <taxon>Mortierellomycetes</taxon>
        <taxon>Mortierellales</taxon>
        <taxon>Mortierellaceae</taxon>
        <taxon>Lunasporangiospora</taxon>
    </lineage>
</organism>
<keyword evidence="4" id="KW-1185">Reference proteome</keyword>
<evidence type="ECO:0000259" key="1">
    <source>
        <dbReference type="PROSITE" id="PS50404"/>
    </source>
</evidence>